<dbReference type="PANTHER" id="PTHR45674">
    <property type="entry name" value="DNA LIGASE 1/3 FAMILY MEMBER"/>
    <property type="match status" value="1"/>
</dbReference>
<dbReference type="InterPro" id="IPR002156">
    <property type="entry name" value="RNaseH_domain"/>
</dbReference>
<name>A0A7J8MX09_9ROSI</name>
<dbReference type="GO" id="GO:0006273">
    <property type="term" value="P:lagging strand elongation"/>
    <property type="evidence" value="ECO:0007669"/>
    <property type="project" value="TreeGrafter"/>
</dbReference>
<comment type="similarity">
    <text evidence="1">Belongs to the ATP-dependent DNA ligase family.</text>
</comment>
<reference evidence="4 5" key="1">
    <citation type="journal article" date="2019" name="Genome Biol. Evol.">
        <title>Insights into the evolution of the New World diploid cottons (Gossypium, subgenus Houzingenia) based on genome sequencing.</title>
        <authorList>
            <person name="Grover C.E."/>
            <person name="Arick M.A. 2nd"/>
            <person name="Thrash A."/>
            <person name="Conover J.L."/>
            <person name="Sanders W.S."/>
            <person name="Peterson D.G."/>
            <person name="Frelichowski J.E."/>
            <person name="Scheffler J.A."/>
            <person name="Scheffler B.E."/>
            <person name="Wendel J.F."/>
        </authorList>
    </citation>
    <scope>NUCLEOTIDE SEQUENCE [LARGE SCALE GENOMIC DNA]</scope>
    <source>
        <strain evidence="4">157</strain>
        <tissue evidence="4">Leaf</tissue>
    </source>
</reference>
<evidence type="ECO:0000256" key="2">
    <source>
        <dbReference type="ARBA" id="ARBA00022598"/>
    </source>
</evidence>
<dbReference type="GO" id="GO:0003676">
    <property type="term" value="F:nucleic acid binding"/>
    <property type="evidence" value="ECO:0007669"/>
    <property type="project" value="InterPro"/>
</dbReference>
<dbReference type="Pfam" id="PF13456">
    <property type="entry name" value="RVT_3"/>
    <property type="match status" value="1"/>
</dbReference>
<dbReference type="GO" id="GO:0005634">
    <property type="term" value="C:nucleus"/>
    <property type="evidence" value="ECO:0007669"/>
    <property type="project" value="TreeGrafter"/>
</dbReference>
<dbReference type="GO" id="GO:0006310">
    <property type="term" value="P:DNA recombination"/>
    <property type="evidence" value="ECO:0007669"/>
    <property type="project" value="InterPro"/>
</dbReference>
<evidence type="ECO:0000313" key="4">
    <source>
        <dbReference type="EMBL" id="MBA0569219.1"/>
    </source>
</evidence>
<dbReference type="GO" id="GO:0006281">
    <property type="term" value="P:DNA repair"/>
    <property type="evidence" value="ECO:0007669"/>
    <property type="project" value="InterPro"/>
</dbReference>
<keyword evidence="5" id="KW-1185">Reference proteome</keyword>
<sequence>MFPDVVIAVSRSKKSGVKSFVLDYEIVAYDLDKHETLPYKILSTRRRKHSTNPKQKKIEKFLKAAMDANCESLVIKGLNDAYEPSTYPWLKLKKEYMEGIGDSIAAYHGRSSKQALTSCFLWLVMTASFEGDSKTEAGMSPTKLNWMYGLNPRSFFRVRKDKDPEQASSLEIMVEIKLGNLSVDFIAEVKDLVYENGNWDCRIPRTTDDKECKWDCGWQIGWWWGSVLQAELSAVYDGLMVAWDLSYGKLSVECDSVANVIKGRDVGHDFRSDLTRT</sequence>
<feature type="domain" description="ATP-dependent DNA ligase family profile" evidence="3">
    <location>
        <begin position="57"/>
        <end position="126"/>
    </location>
</feature>
<dbReference type="AlphaFoldDB" id="A0A7J8MX09"/>
<dbReference type="InterPro" id="IPR050191">
    <property type="entry name" value="ATP-dep_DNA_ligase"/>
</dbReference>
<dbReference type="GO" id="GO:0003910">
    <property type="term" value="F:DNA ligase (ATP) activity"/>
    <property type="evidence" value="ECO:0007669"/>
    <property type="project" value="InterPro"/>
</dbReference>
<organism evidence="4 5">
    <name type="scientific">Gossypium lobatum</name>
    <dbReference type="NCBI Taxonomy" id="34289"/>
    <lineage>
        <taxon>Eukaryota</taxon>
        <taxon>Viridiplantae</taxon>
        <taxon>Streptophyta</taxon>
        <taxon>Embryophyta</taxon>
        <taxon>Tracheophyta</taxon>
        <taxon>Spermatophyta</taxon>
        <taxon>Magnoliopsida</taxon>
        <taxon>eudicotyledons</taxon>
        <taxon>Gunneridae</taxon>
        <taxon>Pentapetalae</taxon>
        <taxon>rosids</taxon>
        <taxon>malvids</taxon>
        <taxon>Malvales</taxon>
        <taxon>Malvaceae</taxon>
        <taxon>Malvoideae</taxon>
        <taxon>Gossypium</taxon>
    </lineage>
</organism>
<dbReference type="GO" id="GO:0005524">
    <property type="term" value="F:ATP binding"/>
    <property type="evidence" value="ECO:0007669"/>
    <property type="project" value="InterPro"/>
</dbReference>
<dbReference type="PROSITE" id="PS50160">
    <property type="entry name" value="DNA_LIGASE_A3"/>
    <property type="match status" value="1"/>
</dbReference>
<dbReference type="SUPFAM" id="SSF56091">
    <property type="entry name" value="DNA ligase/mRNA capping enzyme, catalytic domain"/>
    <property type="match status" value="1"/>
</dbReference>
<evidence type="ECO:0000256" key="1">
    <source>
        <dbReference type="ARBA" id="ARBA00007572"/>
    </source>
</evidence>
<comment type="caution">
    <text evidence="4">The sequence shown here is derived from an EMBL/GenBank/DDBJ whole genome shotgun (WGS) entry which is preliminary data.</text>
</comment>
<evidence type="ECO:0000313" key="5">
    <source>
        <dbReference type="Proteomes" id="UP000593572"/>
    </source>
</evidence>
<proteinExistence type="inferred from homology"/>
<dbReference type="Proteomes" id="UP000593572">
    <property type="component" value="Unassembled WGS sequence"/>
</dbReference>
<dbReference type="GO" id="GO:0005739">
    <property type="term" value="C:mitochondrion"/>
    <property type="evidence" value="ECO:0007669"/>
    <property type="project" value="TreeGrafter"/>
</dbReference>
<accession>A0A7J8MX09</accession>
<gene>
    <name evidence="4" type="ORF">Golob_006665</name>
</gene>
<evidence type="ECO:0000259" key="3">
    <source>
        <dbReference type="PROSITE" id="PS50160"/>
    </source>
</evidence>
<protein>
    <recommendedName>
        <fullName evidence="3">ATP-dependent DNA ligase family profile domain-containing protein</fullName>
    </recommendedName>
</protein>
<dbReference type="InterPro" id="IPR012310">
    <property type="entry name" value="DNA_ligase_ATP-dep_cent"/>
</dbReference>
<dbReference type="Gene3D" id="3.30.1490.70">
    <property type="match status" value="1"/>
</dbReference>
<keyword evidence="2" id="KW-0436">Ligase</keyword>
<dbReference type="PANTHER" id="PTHR45674:SF4">
    <property type="entry name" value="DNA LIGASE 1"/>
    <property type="match status" value="1"/>
</dbReference>
<dbReference type="GO" id="GO:0004523">
    <property type="term" value="F:RNA-DNA hybrid ribonuclease activity"/>
    <property type="evidence" value="ECO:0007669"/>
    <property type="project" value="InterPro"/>
</dbReference>
<dbReference type="EMBL" id="JABEZX010000010">
    <property type="protein sequence ID" value="MBA0569219.1"/>
    <property type="molecule type" value="Genomic_DNA"/>
</dbReference>